<comment type="caution">
    <text evidence="4">The sequence shown here is derived from an EMBL/GenBank/DDBJ whole genome shotgun (WGS) entry which is preliminary data.</text>
</comment>
<feature type="chain" id="PRO_5043844058" evidence="3">
    <location>
        <begin position="22"/>
        <end position="559"/>
    </location>
</feature>
<feature type="signal peptide" evidence="3">
    <location>
        <begin position="1"/>
        <end position="21"/>
    </location>
</feature>
<keyword evidence="2" id="KW-0812">Transmembrane</keyword>
<feature type="transmembrane region" description="Helical" evidence="2">
    <location>
        <begin position="106"/>
        <end position="124"/>
    </location>
</feature>
<organism evidence="4 5">
    <name type="scientific">Vermiconidia calcicola</name>
    <dbReference type="NCBI Taxonomy" id="1690605"/>
    <lineage>
        <taxon>Eukaryota</taxon>
        <taxon>Fungi</taxon>
        <taxon>Dikarya</taxon>
        <taxon>Ascomycota</taxon>
        <taxon>Pezizomycotina</taxon>
        <taxon>Dothideomycetes</taxon>
        <taxon>Dothideomycetidae</taxon>
        <taxon>Mycosphaerellales</taxon>
        <taxon>Extremaceae</taxon>
        <taxon>Vermiconidia</taxon>
    </lineage>
</organism>
<keyword evidence="5" id="KW-1185">Reference proteome</keyword>
<dbReference type="EMBL" id="JAXLQG010000002">
    <property type="protein sequence ID" value="KAK5543984.1"/>
    <property type="molecule type" value="Genomic_DNA"/>
</dbReference>
<evidence type="ECO:0000256" key="3">
    <source>
        <dbReference type="SAM" id="SignalP"/>
    </source>
</evidence>
<evidence type="ECO:0000313" key="4">
    <source>
        <dbReference type="EMBL" id="KAK5543984.1"/>
    </source>
</evidence>
<dbReference type="Proteomes" id="UP001345827">
    <property type="component" value="Unassembled WGS sequence"/>
</dbReference>
<feature type="compositionally biased region" description="Polar residues" evidence="1">
    <location>
        <begin position="470"/>
        <end position="500"/>
    </location>
</feature>
<name>A0AAV9QKP2_9PEZI</name>
<evidence type="ECO:0000256" key="2">
    <source>
        <dbReference type="SAM" id="Phobius"/>
    </source>
</evidence>
<feature type="transmembrane region" description="Helical" evidence="2">
    <location>
        <begin position="259"/>
        <end position="279"/>
    </location>
</feature>
<feature type="region of interest" description="Disordered" evidence="1">
    <location>
        <begin position="458"/>
        <end position="559"/>
    </location>
</feature>
<proteinExistence type="predicted"/>
<feature type="transmembrane region" description="Helical" evidence="2">
    <location>
        <begin position="75"/>
        <end position="94"/>
    </location>
</feature>
<keyword evidence="2" id="KW-0472">Membrane</keyword>
<gene>
    <name evidence="4" type="ORF">LTR25_001599</name>
</gene>
<feature type="transmembrane region" description="Helical" evidence="2">
    <location>
        <begin position="45"/>
        <end position="63"/>
    </location>
</feature>
<evidence type="ECO:0000256" key="1">
    <source>
        <dbReference type="SAM" id="MobiDB-lite"/>
    </source>
</evidence>
<sequence length="559" mass="60993">MAQTGLRVLIVLVLLLGLVCAVQDCPGPEGPKEEGCTVCGNVDFYGLGVRIGIYTQWLSSWIANNFLAEEIIGTLETNSIFLLALFSTVFYYSITKMEIRAVDVLVIHQLCLGFIFSIMSLWGYRTMYYKTEGPGGRRHFGGFGTHFRLILMSMITAYGVWFWIEGVEDGLPSTDRRTACGGLKTFFFTPMKVESWSTRSVQLVIAIGAAVYYGIMGLAAIAALLAYCVRKISRKPVHWELVVSQQDSDIALTKREFSYWYVGLSCFNLFWIIFAMVSIEVTLNLNHMNNVIGPSGLIGAGQLIPLAIGSISLVRVLYMILREKVLEPEKRKSEKNPGSGNTESPATSHTYTEGLGFGFSVTNTPGQGVYSPSPPGRHFVVSPGNPPPSTGFAESDSNPSPLPPPPSATATATSAHHKKRSLPHRILLAWLPWLGIFEWSRHSLSPSMGRYSKLGLGPAGHGHHKKDSGVSFSFGPTSSRSTWRGQSSGNTVTESPSTALLGSPPPPPQPQQAPESDQRGFLMASSNDGIELPTRYHSTESATDLGMYAGRGYDEYGEP</sequence>
<feature type="transmembrane region" description="Helical" evidence="2">
    <location>
        <begin position="299"/>
        <end position="321"/>
    </location>
</feature>
<feature type="transmembrane region" description="Helical" evidence="2">
    <location>
        <begin position="145"/>
        <end position="164"/>
    </location>
</feature>
<keyword evidence="2" id="KW-1133">Transmembrane helix</keyword>
<protein>
    <submittedName>
        <fullName evidence="4">Uncharacterized protein</fullName>
    </submittedName>
</protein>
<evidence type="ECO:0000313" key="5">
    <source>
        <dbReference type="Proteomes" id="UP001345827"/>
    </source>
</evidence>
<keyword evidence="3" id="KW-0732">Signal</keyword>
<reference evidence="4 5" key="1">
    <citation type="submission" date="2023-06" db="EMBL/GenBank/DDBJ databases">
        <title>Black Yeasts Isolated from many extreme environments.</title>
        <authorList>
            <person name="Coleine C."/>
            <person name="Stajich J.E."/>
            <person name="Selbmann L."/>
        </authorList>
    </citation>
    <scope>NUCLEOTIDE SEQUENCE [LARGE SCALE GENOMIC DNA]</scope>
    <source>
        <strain evidence="4 5">CCFEE 5887</strain>
    </source>
</reference>
<dbReference type="AlphaFoldDB" id="A0AAV9QKP2"/>
<accession>A0AAV9QKP2</accession>
<feature type="region of interest" description="Disordered" evidence="1">
    <location>
        <begin position="366"/>
        <end position="419"/>
    </location>
</feature>
<feature type="transmembrane region" description="Helical" evidence="2">
    <location>
        <begin position="203"/>
        <end position="229"/>
    </location>
</feature>